<name>A0AA97M019_9ACTN</name>
<keyword evidence="2" id="KW-0503">Monooxygenase</keyword>
<evidence type="ECO:0000313" key="4">
    <source>
        <dbReference type="Proteomes" id="UP000265719"/>
    </source>
</evidence>
<keyword evidence="2" id="KW-0349">Heme</keyword>
<dbReference type="PANTHER" id="PTHR46696">
    <property type="entry name" value="P450, PUTATIVE (EUROFUNG)-RELATED"/>
    <property type="match status" value="1"/>
</dbReference>
<sequence>MAGLFSLTMLSLPRDENQRCRMSECPRRWAAPAVDESLRYWTVIQHGVARVSTHGVEIGGQLIREGDAVIVHLPTINRDPSVFPNSDDFGMTRNTRGHLAFGYGVHRCLGSSVAQIQAELAIAALFERLPKLRLTTPEGLFGFLDHVLVYGLRELNVTWS</sequence>
<dbReference type="SUPFAM" id="SSF48264">
    <property type="entry name" value="Cytochrome P450"/>
    <property type="match status" value="1"/>
</dbReference>
<organism evidence="3 4">
    <name type="scientific">Thermobifida halotolerans</name>
    <dbReference type="NCBI Taxonomy" id="483545"/>
    <lineage>
        <taxon>Bacteria</taxon>
        <taxon>Bacillati</taxon>
        <taxon>Actinomycetota</taxon>
        <taxon>Actinomycetes</taxon>
        <taxon>Streptosporangiales</taxon>
        <taxon>Nocardiopsidaceae</taxon>
        <taxon>Thermobifida</taxon>
    </lineage>
</organism>
<evidence type="ECO:0000313" key="3">
    <source>
        <dbReference type="EMBL" id="UOE21304.1"/>
    </source>
</evidence>
<dbReference type="RefSeq" id="WP_084012904.1">
    <property type="nucleotide sequence ID" value="NZ_CP063196.1"/>
</dbReference>
<dbReference type="PROSITE" id="PS00086">
    <property type="entry name" value="CYTOCHROME_P450"/>
    <property type="match status" value="1"/>
</dbReference>
<keyword evidence="2" id="KW-0479">Metal-binding</keyword>
<keyword evidence="4" id="KW-1185">Reference proteome</keyword>
<reference evidence="3" key="1">
    <citation type="submission" date="2020-10" db="EMBL/GenBank/DDBJ databases">
        <title>De novo genome project of the cellulose decomposer Thermobifida halotolerans type strain.</title>
        <authorList>
            <person name="Nagy I."/>
            <person name="Horvath B."/>
            <person name="Kukolya J."/>
            <person name="Nagy I."/>
            <person name="Orsini M."/>
        </authorList>
    </citation>
    <scope>NUCLEOTIDE SEQUENCE</scope>
    <source>
        <strain evidence="3">DSM 44931</strain>
    </source>
</reference>
<dbReference type="PANTHER" id="PTHR46696:SF1">
    <property type="entry name" value="CYTOCHROME P450 YJIB-RELATED"/>
    <property type="match status" value="1"/>
</dbReference>
<protein>
    <submittedName>
        <fullName evidence="3">Cytochrome P450</fullName>
    </submittedName>
</protein>
<dbReference type="GO" id="GO:0016705">
    <property type="term" value="F:oxidoreductase activity, acting on paired donors, with incorporation or reduction of molecular oxygen"/>
    <property type="evidence" value="ECO:0007669"/>
    <property type="project" value="InterPro"/>
</dbReference>
<keyword evidence="2" id="KW-0560">Oxidoreductase</keyword>
<proteinExistence type="inferred from homology"/>
<dbReference type="InterPro" id="IPR001128">
    <property type="entry name" value="Cyt_P450"/>
</dbReference>
<keyword evidence="2" id="KW-0408">Iron</keyword>
<dbReference type="KEGG" id="thao:NI17_009320"/>
<comment type="similarity">
    <text evidence="1 2">Belongs to the cytochrome P450 family.</text>
</comment>
<evidence type="ECO:0000256" key="1">
    <source>
        <dbReference type="ARBA" id="ARBA00010617"/>
    </source>
</evidence>
<dbReference type="InterPro" id="IPR002397">
    <property type="entry name" value="Cyt_P450_B"/>
</dbReference>
<dbReference type="Proteomes" id="UP000265719">
    <property type="component" value="Chromosome"/>
</dbReference>
<dbReference type="GO" id="GO:0020037">
    <property type="term" value="F:heme binding"/>
    <property type="evidence" value="ECO:0007669"/>
    <property type="project" value="InterPro"/>
</dbReference>
<accession>A0AA97M019</accession>
<dbReference type="PRINTS" id="PR00359">
    <property type="entry name" value="BP450"/>
</dbReference>
<dbReference type="Gene3D" id="1.10.630.10">
    <property type="entry name" value="Cytochrome P450"/>
    <property type="match status" value="1"/>
</dbReference>
<dbReference type="Pfam" id="PF00067">
    <property type="entry name" value="p450"/>
    <property type="match status" value="1"/>
</dbReference>
<dbReference type="AlphaFoldDB" id="A0AA97M019"/>
<dbReference type="GO" id="GO:0005506">
    <property type="term" value="F:iron ion binding"/>
    <property type="evidence" value="ECO:0007669"/>
    <property type="project" value="InterPro"/>
</dbReference>
<dbReference type="EMBL" id="CP063196">
    <property type="protein sequence ID" value="UOE21304.1"/>
    <property type="molecule type" value="Genomic_DNA"/>
</dbReference>
<evidence type="ECO:0000256" key="2">
    <source>
        <dbReference type="RuleBase" id="RU000461"/>
    </source>
</evidence>
<dbReference type="InterPro" id="IPR036396">
    <property type="entry name" value="Cyt_P450_sf"/>
</dbReference>
<gene>
    <name evidence="3" type="ORF">NI17_009320</name>
</gene>
<dbReference type="InterPro" id="IPR017972">
    <property type="entry name" value="Cyt_P450_CS"/>
</dbReference>
<dbReference type="GO" id="GO:0004497">
    <property type="term" value="F:monooxygenase activity"/>
    <property type="evidence" value="ECO:0007669"/>
    <property type="project" value="UniProtKB-KW"/>
</dbReference>